<sequence>MKLVFPTWEPKGKNQIQEINQTAGEIKPASTPAENELRYRISPQQVVQLDAEHAVMITGSALVDQTGEVAGGHASSGIISAFWFKKDKDLWTFLDQQDEVTTAGKYGEPEETKVIRLDQTHFALAIESSDCFQGQCFTSLNLYQIGPTEIKPLFSKYIRLSEGNLESRDCEAAMNQPIGKTIERKIEEDHFSSHECYDIKGMWHIDGKGNQPGDLIIEFSGQKEHQVELNREDGATENDPVQITIQSTLNEIKQKQVLRYKNGQYHLVSGKNPNPNQ</sequence>
<dbReference type="AlphaFoldDB" id="A0A7H9BIJ3"/>
<dbReference type="KEGG" id="chiz:HQ393_07060"/>
<keyword evidence="2" id="KW-1185">Reference proteome</keyword>
<evidence type="ECO:0000313" key="1">
    <source>
        <dbReference type="EMBL" id="QLG88038.1"/>
    </source>
</evidence>
<dbReference type="EMBL" id="CP058627">
    <property type="protein sequence ID" value="QLG88038.1"/>
    <property type="molecule type" value="Genomic_DNA"/>
</dbReference>
<reference evidence="1 2" key="1">
    <citation type="submission" date="2020-07" db="EMBL/GenBank/DDBJ databases">
        <title>Complete genome sequence of Chitinibacter sp. 2T18.</title>
        <authorList>
            <person name="Bae J.-W."/>
            <person name="Choi J.-W."/>
        </authorList>
    </citation>
    <scope>NUCLEOTIDE SEQUENCE [LARGE SCALE GENOMIC DNA]</scope>
    <source>
        <strain evidence="1 2">2T18</strain>
    </source>
</reference>
<dbReference type="RefSeq" id="WP_179358117.1">
    <property type="nucleotide sequence ID" value="NZ_CP058627.1"/>
</dbReference>
<evidence type="ECO:0000313" key="2">
    <source>
        <dbReference type="Proteomes" id="UP000509597"/>
    </source>
</evidence>
<protein>
    <submittedName>
        <fullName evidence="1">Uncharacterized protein</fullName>
    </submittedName>
</protein>
<dbReference type="Proteomes" id="UP000509597">
    <property type="component" value="Chromosome"/>
</dbReference>
<accession>A0A7H9BIJ3</accession>
<gene>
    <name evidence="1" type="ORF">HQ393_07060</name>
</gene>
<proteinExistence type="predicted"/>
<name>A0A7H9BIJ3_9NEIS</name>
<organism evidence="1 2">
    <name type="scientific">Chitinibacter bivalviorum</name>
    <dbReference type="NCBI Taxonomy" id="2739434"/>
    <lineage>
        <taxon>Bacteria</taxon>
        <taxon>Pseudomonadati</taxon>
        <taxon>Pseudomonadota</taxon>
        <taxon>Betaproteobacteria</taxon>
        <taxon>Neisseriales</taxon>
        <taxon>Chitinibacteraceae</taxon>
        <taxon>Chitinibacter</taxon>
    </lineage>
</organism>